<reference evidence="5 6" key="1">
    <citation type="submission" date="2019-03" db="EMBL/GenBank/DDBJ databases">
        <title>Rhodosporidium diobovatum UCD-FST 08-225 genome sequencing, assembly, and annotation.</title>
        <authorList>
            <person name="Fakankun I.U."/>
            <person name="Fristensky B."/>
            <person name="Levin D.B."/>
        </authorList>
    </citation>
    <scope>NUCLEOTIDE SEQUENCE [LARGE SCALE GENOMIC DNA]</scope>
    <source>
        <strain evidence="5 6">UCD-FST 08-225</strain>
    </source>
</reference>
<feature type="compositionally biased region" description="Pro residues" evidence="4">
    <location>
        <begin position="222"/>
        <end position="237"/>
    </location>
</feature>
<feature type="region of interest" description="Disordered" evidence="4">
    <location>
        <begin position="499"/>
        <end position="583"/>
    </location>
</feature>
<dbReference type="PANTHER" id="PTHR13107:SF0">
    <property type="entry name" value="N6-ADENOSINE-METHYLTRANSFERASE NON-CATALYTIC SUBUNIT"/>
    <property type="match status" value="1"/>
</dbReference>
<comment type="similarity">
    <text evidence="3">Belongs to the MT-A70-like family.</text>
</comment>
<comment type="caution">
    <text evidence="5">The sequence shown here is derived from an EMBL/GenBank/DDBJ whole genome shotgun (WGS) entry which is preliminary data.</text>
</comment>
<dbReference type="GO" id="GO:0005634">
    <property type="term" value="C:nucleus"/>
    <property type="evidence" value="ECO:0007669"/>
    <property type="project" value="UniProtKB-SubCell"/>
</dbReference>
<dbReference type="AlphaFoldDB" id="A0A5C5FNL5"/>
<dbReference type="STRING" id="5288.A0A5C5FNL5"/>
<evidence type="ECO:0000256" key="2">
    <source>
        <dbReference type="ARBA" id="ARBA00023242"/>
    </source>
</evidence>
<feature type="compositionally biased region" description="Pro residues" evidence="4">
    <location>
        <begin position="667"/>
        <end position="682"/>
    </location>
</feature>
<name>A0A5C5FNL5_9BASI</name>
<keyword evidence="6" id="KW-1185">Reference proteome</keyword>
<gene>
    <name evidence="5" type="ORF">DMC30DRAFT_404586</name>
</gene>
<dbReference type="Pfam" id="PF05063">
    <property type="entry name" value="MT-A70"/>
    <property type="match status" value="1"/>
</dbReference>
<accession>A0A5C5FNL5</accession>
<feature type="compositionally biased region" description="Low complexity" evidence="4">
    <location>
        <begin position="85"/>
        <end position="94"/>
    </location>
</feature>
<dbReference type="GO" id="GO:0003729">
    <property type="term" value="F:mRNA binding"/>
    <property type="evidence" value="ECO:0007669"/>
    <property type="project" value="TreeGrafter"/>
</dbReference>
<dbReference type="Proteomes" id="UP000311382">
    <property type="component" value="Unassembled WGS sequence"/>
</dbReference>
<evidence type="ECO:0000256" key="4">
    <source>
        <dbReference type="SAM" id="MobiDB-lite"/>
    </source>
</evidence>
<feature type="region of interest" description="Disordered" evidence="4">
    <location>
        <begin position="219"/>
        <end position="242"/>
    </location>
</feature>
<dbReference type="InterPro" id="IPR045123">
    <property type="entry name" value="METTL14-like"/>
</dbReference>
<feature type="region of interest" description="Disordered" evidence="4">
    <location>
        <begin position="1"/>
        <end position="143"/>
    </location>
</feature>
<comment type="subcellular location">
    <subcellularLocation>
        <location evidence="1">Nucleus</location>
    </subcellularLocation>
</comment>
<feature type="compositionally biased region" description="Pro residues" evidence="4">
    <location>
        <begin position="719"/>
        <end position="728"/>
    </location>
</feature>
<feature type="compositionally biased region" description="Low complexity" evidence="4">
    <location>
        <begin position="612"/>
        <end position="648"/>
    </location>
</feature>
<evidence type="ECO:0000313" key="6">
    <source>
        <dbReference type="Proteomes" id="UP000311382"/>
    </source>
</evidence>
<dbReference type="OrthoDB" id="14833at2759"/>
<evidence type="ECO:0000256" key="1">
    <source>
        <dbReference type="ARBA" id="ARBA00004123"/>
    </source>
</evidence>
<dbReference type="EMBL" id="SOZI01000168">
    <property type="protein sequence ID" value="TNY17899.1"/>
    <property type="molecule type" value="Genomic_DNA"/>
</dbReference>
<feature type="compositionally biased region" description="Low complexity" evidence="4">
    <location>
        <begin position="13"/>
        <end position="38"/>
    </location>
</feature>
<dbReference type="PROSITE" id="PS51592">
    <property type="entry name" value="SAM_MTA70L_2"/>
    <property type="match status" value="1"/>
</dbReference>
<dbReference type="InterPro" id="IPR007757">
    <property type="entry name" value="MT-A70-like"/>
</dbReference>
<sequence length="763" mass="79907">MAGAFGQGGGSSGSSSAPPSGSHLGAPPRGATPSLAPSPQVPRPPPMLRAPPQLPQHRPAAARASYTPPSHSLAHPPRPGPLVRPAPARQGQPAAKHRNFDNSSAGGAVSHVGGGGGGGGERARGREAAGGGGGLSGAQARKKDRWADTYIPAEETIRNDYSGHYVQTGQRPQNHLRNTAVETRFSEYPKLATLLAHKHALTASPRHSIPPTFYNLAASPVPDSPDAPAPAPAPGPSSPMAAALSSLAPSRFDCILLTPPPSVSYDELAALDLSSRASTPSFVWLWVGSGQTDALGGGGGDGIGLERGRDLLATWGYRRCEDIVWLKTNRAQPEKDLVDEPVSLFNPTIEHCLMGIRGTVRRSTDSFLVHCNVDTDVLVWEGDPSDPALKPPELQSLVENFCLGTRRLHLYGSPRALRRGWLTVSAVPGEPTFSSRSEVRPVEGEGSDEEQARRWGAPRDWRREEWEGRWKRPGAGAVGTAEGAVDKVESLLPFVEELDALRPKSPPPRNGLPSSGGLGRGRGAGLGITRSGLIPQSASTPTPPNGLGRGRGRGRRDGLGPGPGPALLPPGAPPPLPNAPVGAPYRDVSSSFALGAAQGMGAHPQAYPPAPFHAAPQHFAPPQQPYYGHPPSNAYAPYQQQPQWQHYAQPPPQHVSPYMSVPGYPSHIPPPPAHPHAYAPPAPPLASPVDALAVQAHLAAIQQQQHALSAHLASLQLATPPPPPPPPGAMSDGAVGGAQHYGHAQGLTYPIGGPRDAWEDARE</sequence>
<feature type="region of interest" description="Disordered" evidence="4">
    <location>
        <begin position="430"/>
        <end position="456"/>
    </location>
</feature>
<protein>
    <submittedName>
        <fullName evidence="5">MT-A70-domain-containing protein</fullName>
    </submittedName>
</protein>
<feature type="compositionally biased region" description="Gly residues" evidence="4">
    <location>
        <begin position="514"/>
        <end position="526"/>
    </location>
</feature>
<feature type="compositionally biased region" description="Pro residues" evidence="4">
    <location>
        <begin position="39"/>
        <end position="54"/>
    </location>
</feature>
<organism evidence="5 6">
    <name type="scientific">Rhodotorula diobovata</name>
    <dbReference type="NCBI Taxonomy" id="5288"/>
    <lineage>
        <taxon>Eukaryota</taxon>
        <taxon>Fungi</taxon>
        <taxon>Dikarya</taxon>
        <taxon>Basidiomycota</taxon>
        <taxon>Pucciniomycotina</taxon>
        <taxon>Microbotryomycetes</taxon>
        <taxon>Sporidiobolales</taxon>
        <taxon>Sporidiobolaceae</taxon>
        <taxon>Rhodotorula</taxon>
    </lineage>
</organism>
<feature type="compositionally biased region" description="Gly residues" evidence="4">
    <location>
        <begin position="1"/>
        <end position="12"/>
    </location>
</feature>
<evidence type="ECO:0000256" key="3">
    <source>
        <dbReference type="PROSITE-ProRule" id="PRU00489"/>
    </source>
</evidence>
<evidence type="ECO:0000313" key="5">
    <source>
        <dbReference type="EMBL" id="TNY17899.1"/>
    </source>
</evidence>
<feature type="compositionally biased region" description="Pro residues" evidence="4">
    <location>
        <begin position="562"/>
        <end position="578"/>
    </location>
</feature>
<feature type="region of interest" description="Disordered" evidence="4">
    <location>
        <begin position="718"/>
        <end position="763"/>
    </location>
</feature>
<keyword evidence="2" id="KW-0539">Nucleus</keyword>
<dbReference type="PANTHER" id="PTHR13107">
    <property type="entry name" value="N6-ADENOSINE-METHYLTRANSFERASE NON-CATALYTIC SUBUNIT"/>
    <property type="match status" value="1"/>
</dbReference>
<dbReference type="PROSITE" id="PS51143">
    <property type="entry name" value="MT_A70"/>
    <property type="match status" value="1"/>
</dbReference>
<dbReference type="GO" id="GO:0036396">
    <property type="term" value="C:RNA N6-methyladenosine methyltransferase complex"/>
    <property type="evidence" value="ECO:0007669"/>
    <property type="project" value="TreeGrafter"/>
</dbReference>
<feature type="region of interest" description="Disordered" evidence="4">
    <location>
        <begin position="600"/>
        <end position="682"/>
    </location>
</feature>
<proteinExistence type="inferred from homology"/>